<comment type="caution">
    <text evidence="2">The sequence shown here is derived from an EMBL/GenBank/DDBJ whole genome shotgun (WGS) entry which is preliminary data.</text>
</comment>
<dbReference type="InterPro" id="IPR055943">
    <property type="entry name" value="DUF7521"/>
</dbReference>
<dbReference type="Pfam" id="PF24365">
    <property type="entry name" value="DUF7521"/>
    <property type="match status" value="1"/>
</dbReference>
<keyword evidence="1" id="KW-0812">Transmembrane</keyword>
<gene>
    <name evidence="2" type="ORF">GS429_14180</name>
</gene>
<proteinExistence type="predicted"/>
<dbReference type="Proteomes" id="UP000434101">
    <property type="component" value="Unassembled WGS sequence"/>
</dbReference>
<evidence type="ECO:0000256" key="1">
    <source>
        <dbReference type="SAM" id="Phobius"/>
    </source>
</evidence>
<dbReference type="EMBL" id="WUYX01000044">
    <property type="protein sequence ID" value="MXV63194.1"/>
    <property type="molecule type" value="Genomic_DNA"/>
</dbReference>
<feature type="transmembrane region" description="Helical" evidence="1">
    <location>
        <begin position="6"/>
        <end position="26"/>
    </location>
</feature>
<dbReference type="RefSeq" id="WP_160066023.1">
    <property type="nucleotide sequence ID" value="NZ_WUYX01000044.1"/>
</dbReference>
<feature type="transmembrane region" description="Helical" evidence="1">
    <location>
        <begin position="70"/>
        <end position="88"/>
    </location>
</feature>
<evidence type="ECO:0000313" key="3">
    <source>
        <dbReference type="Proteomes" id="UP000434101"/>
    </source>
</evidence>
<accession>A0A6B0VNW0</accession>
<sequence length="90" mass="9773">MPLASITAVASALTAVLGLFVAHLAYRGYRRHESRTMRALAIGIVSIAVVPYLILYLFDPILDLSDAASLLAITLSHTIGLAVIYRTFDR</sequence>
<dbReference type="AlphaFoldDB" id="A0A6B0VNW0"/>
<protein>
    <submittedName>
        <fullName evidence="2">Uncharacterized protein</fullName>
    </submittedName>
</protein>
<keyword evidence="3" id="KW-1185">Reference proteome</keyword>
<reference evidence="2 3" key="1">
    <citation type="submission" date="2020-01" db="EMBL/GenBank/DDBJ databases">
        <title>Natronorubrum sp. JWXQ-INN 674 isolated from Inner Mongolia Autonomous Region of China.</title>
        <authorList>
            <person name="Xue Q."/>
        </authorList>
    </citation>
    <scope>NUCLEOTIDE SEQUENCE [LARGE SCALE GENOMIC DNA]</scope>
    <source>
        <strain evidence="2 3">JWXQ-INN-674</strain>
    </source>
</reference>
<evidence type="ECO:0000313" key="2">
    <source>
        <dbReference type="EMBL" id="MXV63194.1"/>
    </source>
</evidence>
<feature type="transmembrane region" description="Helical" evidence="1">
    <location>
        <begin position="38"/>
        <end position="58"/>
    </location>
</feature>
<keyword evidence="1" id="KW-0472">Membrane</keyword>
<name>A0A6B0VNW0_9EURY</name>
<keyword evidence="1" id="KW-1133">Transmembrane helix</keyword>
<dbReference type="OrthoDB" id="221164at2157"/>
<organism evidence="2 3">
    <name type="scientific">Natronorubrum halalkaliphilum</name>
    <dbReference type="NCBI Taxonomy" id="2691917"/>
    <lineage>
        <taxon>Archaea</taxon>
        <taxon>Methanobacteriati</taxon>
        <taxon>Methanobacteriota</taxon>
        <taxon>Stenosarchaea group</taxon>
        <taxon>Halobacteria</taxon>
        <taxon>Halobacteriales</taxon>
        <taxon>Natrialbaceae</taxon>
        <taxon>Natronorubrum</taxon>
    </lineage>
</organism>